<comment type="caution">
    <text evidence="2">The sequence shown here is derived from an EMBL/GenBank/DDBJ whole genome shotgun (WGS) entry which is preliminary data.</text>
</comment>
<dbReference type="Proteomes" id="UP000777438">
    <property type="component" value="Unassembled WGS sequence"/>
</dbReference>
<evidence type="ECO:0000256" key="1">
    <source>
        <dbReference type="SAM" id="MobiDB-lite"/>
    </source>
</evidence>
<evidence type="ECO:0000313" key="3">
    <source>
        <dbReference type="Proteomes" id="UP000777438"/>
    </source>
</evidence>
<dbReference type="EMBL" id="JAGPYM010000007">
    <property type="protein sequence ID" value="KAH6892337.1"/>
    <property type="molecule type" value="Genomic_DNA"/>
</dbReference>
<name>A0A9P8WAC6_9HYPO</name>
<dbReference type="InterPro" id="IPR011333">
    <property type="entry name" value="SKP1/BTB/POZ_sf"/>
</dbReference>
<gene>
    <name evidence="2" type="ORF">B0T10DRAFT_293357</name>
</gene>
<dbReference type="Gene3D" id="3.30.710.10">
    <property type="entry name" value="Potassium Channel Kv1.1, Chain A"/>
    <property type="match status" value="1"/>
</dbReference>
<feature type="region of interest" description="Disordered" evidence="1">
    <location>
        <begin position="1"/>
        <end position="27"/>
    </location>
</feature>
<sequence>MSEAEETRGEPLALSEPNSTNSNPAPVRTNVDFDGDLVLVVGAEVDEVEQEFLVCSTTLRRVSLVWKKMLFGCFMERKPAQGEWVVTLPEDKAAPLLVLLNIIHAWFGAVPRDPSLSQIYEIMVLAHKYDMTRVVRPWAEDWLRAAAVKQDLKKGPDIVKLTHVAWEFGDEQLFHKMANRLAFSCYVDEAGYLTLIKGLRLDEYDHLGPDNLLDCIKDWRSKSIQETLRSVHQVTKSLMDDTQKHHCNDRKGCAYMLLGSLWTGIMKIRGSLLPETEDEILESVTDLVTCVRNALAQVRGFGFTIEGEKFNDSRYVLAAICLSHNSLSSTGVLDQARLKEQRLKLGLPENLDHLRTITANP</sequence>
<evidence type="ECO:0008006" key="4">
    <source>
        <dbReference type="Google" id="ProtNLM"/>
    </source>
</evidence>
<protein>
    <recommendedName>
        <fullName evidence="4">BTB domain-containing protein</fullName>
    </recommendedName>
</protein>
<reference evidence="2 3" key="1">
    <citation type="journal article" date="2021" name="Nat. Commun.">
        <title>Genetic determinants of endophytism in the Arabidopsis root mycobiome.</title>
        <authorList>
            <person name="Mesny F."/>
            <person name="Miyauchi S."/>
            <person name="Thiergart T."/>
            <person name="Pickel B."/>
            <person name="Atanasova L."/>
            <person name="Karlsson M."/>
            <person name="Huettel B."/>
            <person name="Barry K.W."/>
            <person name="Haridas S."/>
            <person name="Chen C."/>
            <person name="Bauer D."/>
            <person name="Andreopoulos W."/>
            <person name="Pangilinan J."/>
            <person name="LaButti K."/>
            <person name="Riley R."/>
            <person name="Lipzen A."/>
            <person name="Clum A."/>
            <person name="Drula E."/>
            <person name="Henrissat B."/>
            <person name="Kohler A."/>
            <person name="Grigoriev I.V."/>
            <person name="Martin F.M."/>
            <person name="Hacquard S."/>
        </authorList>
    </citation>
    <scope>NUCLEOTIDE SEQUENCE [LARGE SCALE GENOMIC DNA]</scope>
    <source>
        <strain evidence="2 3">MPI-CAGE-CH-0241</strain>
    </source>
</reference>
<evidence type="ECO:0000313" key="2">
    <source>
        <dbReference type="EMBL" id="KAH6892337.1"/>
    </source>
</evidence>
<keyword evidence="3" id="KW-1185">Reference proteome</keyword>
<accession>A0A9P8WAC6</accession>
<dbReference type="OrthoDB" id="5275938at2759"/>
<dbReference type="AlphaFoldDB" id="A0A9P8WAC6"/>
<proteinExistence type="predicted"/>
<organism evidence="2 3">
    <name type="scientific">Thelonectria olida</name>
    <dbReference type="NCBI Taxonomy" id="1576542"/>
    <lineage>
        <taxon>Eukaryota</taxon>
        <taxon>Fungi</taxon>
        <taxon>Dikarya</taxon>
        <taxon>Ascomycota</taxon>
        <taxon>Pezizomycotina</taxon>
        <taxon>Sordariomycetes</taxon>
        <taxon>Hypocreomycetidae</taxon>
        <taxon>Hypocreales</taxon>
        <taxon>Nectriaceae</taxon>
        <taxon>Thelonectria</taxon>
    </lineage>
</organism>
<dbReference type="SUPFAM" id="SSF54695">
    <property type="entry name" value="POZ domain"/>
    <property type="match status" value="1"/>
</dbReference>